<dbReference type="Gene3D" id="2.60.120.10">
    <property type="entry name" value="Jelly Rolls"/>
    <property type="match status" value="1"/>
</dbReference>
<name>A0A1E3ACR1_9FIRM</name>
<keyword evidence="3" id="KW-0804">Transcription</keyword>
<dbReference type="InterPro" id="IPR037923">
    <property type="entry name" value="HTH-like"/>
</dbReference>
<dbReference type="PANTHER" id="PTHR43280">
    <property type="entry name" value="ARAC-FAMILY TRANSCRIPTIONAL REGULATOR"/>
    <property type="match status" value="1"/>
</dbReference>
<dbReference type="SUPFAM" id="SSF46689">
    <property type="entry name" value="Homeodomain-like"/>
    <property type="match status" value="2"/>
</dbReference>
<organism evidence="5 6">
    <name type="scientific">Eisenbergiella tayi</name>
    <dbReference type="NCBI Taxonomy" id="1432052"/>
    <lineage>
        <taxon>Bacteria</taxon>
        <taxon>Bacillati</taxon>
        <taxon>Bacillota</taxon>
        <taxon>Clostridia</taxon>
        <taxon>Lachnospirales</taxon>
        <taxon>Lachnospiraceae</taxon>
        <taxon>Eisenbergiella</taxon>
    </lineage>
</organism>
<keyword evidence="1" id="KW-0805">Transcription regulation</keyword>
<dbReference type="GO" id="GO:0003700">
    <property type="term" value="F:DNA-binding transcription factor activity"/>
    <property type="evidence" value="ECO:0007669"/>
    <property type="project" value="InterPro"/>
</dbReference>
<dbReference type="InterPro" id="IPR018060">
    <property type="entry name" value="HTH_AraC"/>
</dbReference>
<dbReference type="PANTHER" id="PTHR43280:SF34">
    <property type="entry name" value="ARAC-FAMILY TRANSCRIPTIONAL REGULATOR"/>
    <property type="match status" value="1"/>
</dbReference>
<accession>A0A1E3ACR1</accession>
<keyword evidence="2" id="KW-0238">DNA-binding</keyword>
<dbReference type="EMBL" id="MCGH01000002">
    <property type="protein sequence ID" value="ODM06524.1"/>
    <property type="molecule type" value="Genomic_DNA"/>
</dbReference>
<dbReference type="Pfam" id="PF12833">
    <property type="entry name" value="HTH_18"/>
    <property type="match status" value="1"/>
</dbReference>
<dbReference type="PROSITE" id="PS00041">
    <property type="entry name" value="HTH_ARAC_FAMILY_1"/>
    <property type="match status" value="1"/>
</dbReference>
<gene>
    <name evidence="5" type="primary">rhaS_6</name>
    <name evidence="5" type="ORF">BEI61_02414</name>
</gene>
<dbReference type="Pfam" id="PF02311">
    <property type="entry name" value="AraC_binding"/>
    <property type="match status" value="1"/>
</dbReference>
<reference evidence="5 6" key="1">
    <citation type="submission" date="2016-07" db="EMBL/GenBank/DDBJ databases">
        <title>Characterization of isolates of Eisenbergiella tayi derived from blood cultures, using whole genome sequencing.</title>
        <authorList>
            <person name="Burdz T."/>
            <person name="Wiebe D."/>
            <person name="Huynh C."/>
            <person name="Bernard K."/>
        </authorList>
    </citation>
    <scope>NUCLEOTIDE SEQUENCE [LARGE SCALE GENOMIC DNA]</scope>
    <source>
        <strain evidence="5 6">NML 110608</strain>
    </source>
</reference>
<sequence>MENYEKTGYLQNDFRIFHLNDMKKMEFSYHYHDFDKIVLFLSGDVTYSIEGRKYELKPYDIILVNAGEIHRPVIHSCHPYERIIIYVSSGFMQEYKDESYDLSRCFREAKAKHGNVLRIDNMEKSSLFAVCRELERSFSGKEYANELYQKVLFLEFMIWLNRALINNHVNYLENEVSNEKITAIIDYINSHVHEEVTVDDLADHFFISRSYLMHLFKAETGYSIGSYISEKRLLAAKTQIQNGKSVTEACYACGFRDYSTFSRAFKKKFGTTPKHSDNII</sequence>
<dbReference type="PROSITE" id="PS01124">
    <property type="entry name" value="HTH_ARAC_FAMILY_2"/>
    <property type="match status" value="1"/>
</dbReference>
<feature type="domain" description="HTH araC/xylS-type" evidence="4">
    <location>
        <begin position="182"/>
        <end position="279"/>
    </location>
</feature>
<dbReference type="InterPro" id="IPR014710">
    <property type="entry name" value="RmlC-like_jellyroll"/>
</dbReference>
<dbReference type="SMART" id="SM00342">
    <property type="entry name" value="HTH_ARAC"/>
    <property type="match status" value="1"/>
</dbReference>
<dbReference type="AlphaFoldDB" id="A0A1E3ACR1"/>
<evidence type="ECO:0000256" key="2">
    <source>
        <dbReference type="ARBA" id="ARBA00023125"/>
    </source>
</evidence>
<comment type="caution">
    <text evidence="5">The sequence shown here is derived from an EMBL/GenBank/DDBJ whole genome shotgun (WGS) entry which is preliminary data.</text>
</comment>
<evidence type="ECO:0000256" key="3">
    <source>
        <dbReference type="ARBA" id="ARBA00023163"/>
    </source>
</evidence>
<evidence type="ECO:0000259" key="4">
    <source>
        <dbReference type="PROSITE" id="PS01124"/>
    </source>
</evidence>
<dbReference type="SUPFAM" id="SSF51215">
    <property type="entry name" value="Regulatory protein AraC"/>
    <property type="match status" value="1"/>
</dbReference>
<dbReference type="InterPro" id="IPR018062">
    <property type="entry name" value="HTH_AraC-typ_CS"/>
</dbReference>
<evidence type="ECO:0000256" key="1">
    <source>
        <dbReference type="ARBA" id="ARBA00023015"/>
    </source>
</evidence>
<protein>
    <submittedName>
        <fullName evidence="5">HTH-type transcriptional activator RhaS</fullName>
    </submittedName>
</protein>
<dbReference type="RefSeq" id="WP_069152439.1">
    <property type="nucleotide sequence ID" value="NZ_DAWDRA010000074.1"/>
</dbReference>
<evidence type="ECO:0000313" key="5">
    <source>
        <dbReference type="EMBL" id="ODM06524.1"/>
    </source>
</evidence>
<dbReference type="Gene3D" id="1.10.10.60">
    <property type="entry name" value="Homeodomain-like"/>
    <property type="match status" value="2"/>
</dbReference>
<dbReference type="Proteomes" id="UP000094067">
    <property type="component" value="Unassembled WGS sequence"/>
</dbReference>
<dbReference type="InterPro" id="IPR003313">
    <property type="entry name" value="AraC-bd"/>
</dbReference>
<dbReference type="InterPro" id="IPR009057">
    <property type="entry name" value="Homeodomain-like_sf"/>
</dbReference>
<dbReference type="PATRIC" id="fig|1432052.4.peg.2697"/>
<dbReference type="GO" id="GO:0043565">
    <property type="term" value="F:sequence-specific DNA binding"/>
    <property type="evidence" value="ECO:0007669"/>
    <property type="project" value="InterPro"/>
</dbReference>
<proteinExistence type="predicted"/>
<evidence type="ECO:0000313" key="6">
    <source>
        <dbReference type="Proteomes" id="UP000094067"/>
    </source>
</evidence>